<keyword evidence="2" id="KW-0762">Sugar transport</keyword>
<dbReference type="GO" id="GO:0046872">
    <property type="term" value="F:metal ion binding"/>
    <property type="evidence" value="ECO:0007669"/>
    <property type="project" value="UniProtKB-KW"/>
</dbReference>
<dbReference type="Proteomes" id="UP000295832">
    <property type="component" value="Unassembled WGS sequence"/>
</dbReference>
<dbReference type="Pfam" id="PF02255">
    <property type="entry name" value="PTS_IIA"/>
    <property type="match status" value="1"/>
</dbReference>
<sequence length="104" mass="11730">METINLDKTAFQITLHGGNAKDLAHDALVAAKESDFEKAESLLEEAEKEFNEGHEVQSKAMQKDDKDNRIVPTLLLVHAKDHLMAARTEITLIKELIELHKKLD</sequence>
<dbReference type="PIRSF" id="PIRSF000699">
    <property type="entry name" value="PTS_IILac_III"/>
    <property type="match status" value="1"/>
</dbReference>
<dbReference type="InterPro" id="IPR003188">
    <property type="entry name" value="PTS_IIA_lac/cel"/>
</dbReference>
<feature type="active site" description="Tele-phosphohistidine intermediate" evidence="5">
    <location>
        <position position="78"/>
    </location>
</feature>
<dbReference type="PROSITE" id="PS51095">
    <property type="entry name" value="PTS_EIIA_TYPE_3"/>
    <property type="match status" value="1"/>
</dbReference>
<evidence type="ECO:0000256" key="2">
    <source>
        <dbReference type="ARBA" id="ARBA00022597"/>
    </source>
</evidence>
<keyword evidence="3" id="KW-0808">Transferase</keyword>
<dbReference type="STRING" id="926561.GCA_000379025_00734"/>
<accession>A0A4R8HAM3</accession>
<keyword evidence="6" id="KW-0460">Magnesium</keyword>
<evidence type="ECO:0000256" key="3">
    <source>
        <dbReference type="ARBA" id="ARBA00022679"/>
    </source>
</evidence>
<feature type="modified residue" description="Phosphohistidine; by HPr" evidence="7">
    <location>
        <position position="78"/>
    </location>
</feature>
<evidence type="ECO:0000256" key="1">
    <source>
        <dbReference type="ARBA" id="ARBA00022448"/>
    </source>
</evidence>
<comment type="caution">
    <text evidence="8">The sequence shown here is derived from an EMBL/GenBank/DDBJ whole genome shotgun (WGS) entry which is preliminary data.</text>
</comment>
<dbReference type="PANTHER" id="PTHR34382">
    <property type="entry name" value="PTS SYSTEM N,N'-DIACETYLCHITOBIOSE-SPECIFIC EIIA COMPONENT"/>
    <property type="match status" value="1"/>
</dbReference>
<evidence type="ECO:0000256" key="5">
    <source>
        <dbReference type="PIRSR" id="PIRSR000699-1"/>
    </source>
</evidence>
<dbReference type="Gene3D" id="1.20.58.80">
    <property type="entry name" value="Phosphotransferase system, lactose/cellobiose-type IIA subunit"/>
    <property type="match status" value="1"/>
</dbReference>
<name>A0A4R8HAM3_9FIRM</name>
<feature type="binding site" evidence="6">
    <location>
        <position position="81"/>
    </location>
    <ligand>
        <name>Mg(2+)</name>
        <dbReference type="ChEBI" id="CHEBI:18420"/>
        <note>ligand shared between all trimeric partners</note>
    </ligand>
</feature>
<dbReference type="PANTHER" id="PTHR34382:SF7">
    <property type="entry name" value="PTS SYSTEM N,N'-DIACETYLCHITOBIOSE-SPECIFIC EIIA COMPONENT"/>
    <property type="match status" value="1"/>
</dbReference>
<evidence type="ECO:0000256" key="4">
    <source>
        <dbReference type="ARBA" id="ARBA00022683"/>
    </source>
</evidence>
<proteinExistence type="predicted"/>
<dbReference type="RefSeq" id="WP_018247938.1">
    <property type="nucleotide sequence ID" value="NZ_SOEG01000006.1"/>
</dbReference>
<keyword evidence="1" id="KW-0813">Transport</keyword>
<reference evidence="8 9" key="1">
    <citation type="submission" date="2019-03" db="EMBL/GenBank/DDBJ databases">
        <title>Subsurface microbial communities from deep shales in Ohio and West Virginia, USA.</title>
        <authorList>
            <person name="Wrighton K."/>
        </authorList>
    </citation>
    <scope>NUCLEOTIDE SEQUENCE [LARGE SCALE GENOMIC DNA]</scope>
    <source>
        <strain evidence="8 9">MSL 6dP</strain>
    </source>
</reference>
<protein>
    <submittedName>
        <fullName evidence="8">PTS system cellobiose-specific IIA component</fullName>
    </submittedName>
</protein>
<evidence type="ECO:0000256" key="7">
    <source>
        <dbReference type="PROSITE-ProRule" id="PRU00418"/>
    </source>
</evidence>
<dbReference type="InterPro" id="IPR036542">
    <property type="entry name" value="PTS_IIA_lac/cel_sf"/>
</dbReference>
<dbReference type="CDD" id="cd00215">
    <property type="entry name" value="PTS_IIA_lac"/>
    <property type="match status" value="1"/>
</dbReference>
<keyword evidence="6" id="KW-0479">Metal-binding</keyword>
<evidence type="ECO:0000256" key="6">
    <source>
        <dbReference type="PIRSR" id="PIRSR000699-2"/>
    </source>
</evidence>
<gene>
    <name evidence="8" type="ORF">C7959_10675</name>
</gene>
<organism evidence="8 9">
    <name type="scientific">Orenia marismortui</name>
    <dbReference type="NCBI Taxonomy" id="46469"/>
    <lineage>
        <taxon>Bacteria</taxon>
        <taxon>Bacillati</taxon>
        <taxon>Bacillota</taxon>
        <taxon>Clostridia</taxon>
        <taxon>Halanaerobiales</taxon>
        <taxon>Halobacteroidaceae</taxon>
        <taxon>Orenia</taxon>
    </lineage>
</organism>
<comment type="cofactor">
    <cofactor evidence="6">
        <name>Mg(2+)</name>
        <dbReference type="ChEBI" id="CHEBI:18420"/>
    </cofactor>
    <text evidence="6">Binds 1 Mg(2+) ion per trimer.</text>
</comment>
<keyword evidence="9" id="KW-1185">Reference proteome</keyword>
<keyword evidence="4" id="KW-0598">Phosphotransferase system</keyword>
<dbReference type="GO" id="GO:0009401">
    <property type="term" value="P:phosphoenolpyruvate-dependent sugar phosphotransferase system"/>
    <property type="evidence" value="ECO:0007669"/>
    <property type="project" value="UniProtKB-KW"/>
</dbReference>
<dbReference type="AlphaFoldDB" id="A0A4R8HAM3"/>
<dbReference type="SUPFAM" id="SSF46973">
    <property type="entry name" value="Enzyme IIa from lactose specific PTS, IIa-lac"/>
    <property type="match status" value="1"/>
</dbReference>
<dbReference type="EMBL" id="SOEG01000006">
    <property type="protein sequence ID" value="TDX52512.1"/>
    <property type="molecule type" value="Genomic_DNA"/>
</dbReference>
<evidence type="ECO:0000313" key="8">
    <source>
        <dbReference type="EMBL" id="TDX52512.1"/>
    </source>
</evidence>
<evidence type="ECO:0000313" key="9">
    <source>
        <dbReference type="Proteomes" id="UP000295832"/>
    </source>
</evidence>
<dbReference type="GO" id="GO:0016740">
    <property type="term" value="F:transferase activity"/>
    <property type="evidence" value="ECO:0007669"/>
    <property type="project" value="UniProtKB-KW"/>
</dbReference>